<reference evidence="1 2" key="1">
    <citation type="submission" date="2016-11" db="EMBL/GenBank/DDBJ databases">
        <authorList>
            <person name="Jaros S."/>
            <person name="Januszkiewicz K."/>
            <person name="Wedrychowicz H."/>
        </authorList>
    </citation>
    <scope>NUCLEOTIDE SEQUENCE [LARGE SCALE GENOMIC DNA]</scope>
    <source>
        <strain evidence="1 2">DSM 18231</strain>
    </source>
</reference>
<accession>A0A1M5MJ75</accession>
<sequence>MLGRESSARLSGVLPRRCQTCFTVPSKPLSAQNVAARIRGVRQLWPHVVIEDRRENRCAQAITGSRSVSLCRSASLGIGFRM</sequence>
<dbReference type="Proteomes" id="UP000184000">
    <property type="component" value="Unassembled WGS sequence"/>
</dbReference>
<dbReference type="EMBL" id="FQXA01000002">
    <property type="protein sequence ID" value="SHG77410.1"/>
    <property type="molecule type" value="Genomic_DNA"/>
</dbReference>
<name>A0A1M5MJ75_9GAMM</name>
<evidence type="ECO:0000313" key="2">
    <source>
        <dbReference type="Proteomes" id="UP000184000"/>
    </source>
</evidence>
<dbReference type="AlphaFoldDB" id="A0A1M5MJ75"/>
<proteinExistence type="predicted"/>
<gene>
    <name evidence="1" type="ORF">SAMN02744645_1321</name>
</gene>
<evidence type="ECO:0000313" key="1">
    <source>
        <dbReference type="EMBL" id="SHG77410.1"/>
    </source>
</evidence>
<protein>
    <submittedName>
        <fullName evidence="1">Uncharacterized protein</fullName>
    </submittedName>
</protein>
<organism evidence="1 2">
    <name type="scientific">Stutzerimonas xanthomarina DSM 18231</name>
    <dbReference type="NCBI Taxonomy" id="1403346"/>
    <lineage>
        <taxon>Bacteria</taxon>
        <taxon>Pseudomonadati</taxon>
        <taxon>Pseudomonadota</taxon>
        <taxon>Gammaproteobacteria</taxon>
        <taxon>Pseudomonadales</taxon>
        <taxon>Pseudomonadaceae</taxon>
        <taxon>Stutzerimonas</taxon>
    </lineage>
</organism>